<protein>
    <submittedName>
        <fullName evidence="1">Uncharacterized protein</fullName>
    </submittedName>
</protein>
<gene>
    <name evidence="1" type="ORF">KTC_01060</name>
</gene>
<evidence type="ECO:0000313" key="1">
    <source>
        <dbReference type="EMBL" id="BBH85355.1"/>
    </source>
</evidence>
<dbReference type="AlphaFoldDB" id="A0A455SGU2"/>
<reference evidence="1" key="1">
    <citation type="submission" date="2018-12" db="EMBL/GenBank/DDBJ databases">
        <title>Novel natural products biosynthetic potential of the class Ktedonobacteria.</title>
        <authorList>
            <person name="Zheng Y."/>
            <person name="Saitou A."/>
            <person name="Wang C.M."/>
            <person name="Toyoda A."/>
            <person name="Minakuchi Y."/>
            <person name="Sekiguchi Y."/>
            <person name="Ueda K."/>
            <person name="Takano H."/>
            <person name="Sakai Y."/>
            <person name="Yokota A."/>
            <person name="Yabe S."/>
        </authorList>
    </citation>
    <scope>NUCLEOTIDE SEQUENCE</scope>
    <source>
        <strain evidence="1">COM3</strain>
    </source>
</reference>
<organism evidence="1">
    <name type="scientific">Thermosporothrix sp. COM3</name>
    <dbReference type="NCBI Taxonomy" id="2490863"/>
    <lineage>
        <taxon>Bacteria</taxon>
        <taxon>Bacillati</taxon>
        <taxon>Chloroflexota</taxon>
        <taxon>Ktedonobacteria</taxon>
        <taxon>Ktedonobacterales</taxon>
        <taxon>Thermosporotrichaceae</taxon>
        <taxon>Thermosporothrix</taxon>
    </lineage>
</organism>
<proteinExistence type="predicted"/>
<dbReference type="EMBL" id="AP019376">
    <property type="protein sequence ID" value="BBH85355.1"/>
    <property type="molecule type" value="Genomic_DNA"/>
</dbReference>
<accession>A0A455SGU2</accession>
<sequence>MLAAREMQIILVSHTETRLHALAQELARLYGVQAEGIAAGRRP</sequence>
<name>A0A455SGU2_9CHLR</name>